<sequence>MRPCLNMDSQELNAEVSCERVQKADVSLMVEAEEHIDEMLLPLFPELDDSGIDSDSTELLASSARRFDERQANLSDASSSDAEDPFGRPWWQGVNNNNNNFNEAKGDDIFKAMEDGRINPLDIQWPMGHRQPNIRQFTFEDFRPERASPPLYEVELTASEEDDDASVLELVIPMQPSRYKRVPTASPKKAKPKPKPKVNRTFYYSFICCMRK</sequence>
<dbReference type="EMBL" id="JBEUOH010000019">
    <property type="protein sequence ID" value="KAL0869813.1"/>
    <property type="molecule type" value="Genomic_DNA"/>
</dbReference>
<evidence type="ECO:0000313" key="1">
    <source>
        <dbReference type="EMBL" id="KAL0869813.1"/>
    </source>
</evidence>
<evidence type="ECO:0000313" key="2">
    <source>
        <dbReference type="Proteomes" id="UP001549920"/>
    </source>
</evidence>
<reference evidence="1 2" key="1">
    <citation type="submission" date="2024-06" db="EMBL/GenBank/DDBJ databases">
        <title>A chromosome-level genome assembly of beet webworm, Loxostege sticticalis.</title>
        <authorList>
            <person name="Zhang Y."/>
        </authorList>
    </citation>
    <scope>NUCLEOTIDE SEQUENCE [LARGE SCALE GENOMIC DNA]</scope>
    <source>
        <strain evidence="1">AQ026</strain>
        <tissue evidence="1">Whole body</tissue>
    </source>
</reference>
<dbReference type="Proteomes" id="UP001549920">
    <property type="component" value="Unassembled WGS sequence"/>
</dbReference>
<gene>
    <name evidence="1" type="ORF">ABMA27_006029</name>
</gene>
<accession>A0ABR3HHC7</accession>
<keyword evidence="2" id="KW-1185">Reference proteome</keyword>
<name>A0ABR3HHC7_LOXSC</name>
<comment type="caution">
    <text evidence="1">The sequence shown here is derived from an EMBL/GenBank/DDBJ whole genome shotgun (WGS) entry which is preliminary data.</text>
</comment>
<proteinExistence type="predicted"/>
<protein>
    <submittedName>
        <fullName evidence="1">Uncharacterized protein</fullName>
    </submittedName>
</protein>
<organism evidence="1 2">
    <name type="scientific">Loxostege sticticalis</name>
    <name type="common">Beet webworm moth</name>
    <dbReference type="NCBI Taxonomy" id="481309"/>
    <lineage>
        <taxon>Eukaryota</taxon>
        <taxon>Metazoa</taxon>
        <taxon>Ecdysozoa</taxon>
        <taxon>Arthropoda</taxon>
        <taxon>Hexapoda</taxon>
        <taxon>Insecta</taxon>
        <taxon>Pterygota</taxon>
        <taxon>Neoptera</taxon>
        <taxon>Endopterygota</taxon>
        <taxon>Lepidoptera</taxon>
        <taxon>Glossata</taxon>
        <taxon>Ditrysia</taxon>
        <taxon>Pyraloidea</taxon>
        <taxon>Crambidae</taxon>
        <taxon>Pyraustinae</taxon>
        <taxon>Loxostege</taxon>
    </lineage>
</organism>